<feature type="domain" description="Cyclin-dependent kinase inhibitor" evidence="4">
    <location>
        <begin position="194"/>
        <end position="237"/>
    </location>
</feature>
<gene>
    <name evidence="5" type="ORF">SI8410_08011599</name>
</gene>
<dbReference type="EMBL" id="LR746271">
    <property type="protein sequence ID" value="CAA7400921.1"/>
    <property type="molecule type" value="Genomic_DNA"/>
</dbReference>
<name>A0A7I8KTH0_SPIIN</name>
<dbReference type="GO" id="GO:0051726">
    <property type="term" value="P:regulation of cell cycle"/>
    <property type="evidence" value="ECO:0007669"/>
    <property type="project" value="InterPro"/>
</dbReference>
<evidence type="ECO:0000313" key="6">
    <source>
        <dbReference type="Proteomes" id="UP000663760"/>
    </source>
</evidence>
<dbReference type="AlphaFoldDB" id="A0A7I8KTH0"/>
<protein>
    <recommendedName>
        <fullName evidence="4">Cyclin-dependent kinase inhibitor domain-containing protein</fullName>
    </recommendedName>
</protein>
<accession>A0A7I8KTH0</accession>
<dbReference type="InterPro" id="IPR003175">
    <property type="entry name" value="CDI_dom"/>
</dbReference>
<organism evidence="5 6">
    <name type="scientific">Spirodela intermedia</name>
    <name type="common">Intermediate duckweed</name>
    <dbReference type="NCBI Taxonomy" id="51605"/>
    <lineage>
        <taxon>Eukaryota</taxon>
        <taxon>Viridiplantae</taxon>
        <taxon>Streptophyta</taxon>
        <taxon>Embryophyta</taxon>
        <taxon>Tracheophyta</taxon>
        <taxon>Spermatophyta</taxon>
        <taxon>Magnoliopsida</taxon>
        <taxon>Liliopsida</taxon>
        <taxon>Araceae</taxon>
        <taxon>Lemnoideae</taxon>
        <taxon>Spirodela</taxon>
    </lineage>
</organism>
<sequence>MAEEHGIRERPEGGEETLMELTQVVMMETKERVLSPSLAASAGVGEAGGVKRRRVTEGDFELSCRQLRSRRISQGVDKWQSMRATCFRPLPEKGSNGEDRDQTSRFAGEARPAEEVALPAAAAATKMATEVDEGSETPVSNYDRELERDEATMKDLRRKEAEDMESAARPADAGGRCKMEAPPPATSPVTSLVVSEREIEEFFASAERKERERFSKKYNYDVVKDSPLEGRYEWTRIEP</sequence>
<evidence type="ECO:0000256" key="1">
    <source>
        <dbReference type="ARBA" id="ARBA00010274"/>
    </source>
</evidence>
<evidence type="ECO:0000313" key="5">
    <source>
        <dbReference type="EMBL" id="CAA7400921.1"/>
    </source>
</evidence>
<feature type="region of interest" description="Disordered" evidence="3">
    <location>
        <begin position="87"/>
        <end position="192"/>
    </location>
</feature>
<dbReference type="Pfam" id="PF02234">
    <property type="entry name" value="CDI"/>
    <property type="match status" value="1"/>
</dbReference>
<dbReference type="InterPro" id="IPR044898">
    <property type="entry name" value="CDI_dom_sf"/>
</dbReference>
<keyword evidence="6" id="KW-1185">Reference proteome</keyword>
<dbReference type="OrthoDB" id="9940972at2759"/>
<keyword evidence="2" id="KW-0649">Protein kinase inhibitor</keyword>
<dbReference type="GO" id="GO:0005634">
    <property type="term" value="C:nucleus"/>
    <property type="evidence" value="ECO:0007669"/>
    <property type="project" value="InterPro"/>
</dbReference>
<dbReference type="Proteomes" id="UP000663760">
    <property type="component" value="Chromosome 8"/>
</dbReference>
<evidence type="ECO:0000256" key="2">
    <source>
        <dbReference type="ARBA" id="ARBA00023013"/>
    </source>
</evidence>
<dbReference type="PANTHER" id="PTHR46776">
    <property type="entry name" value="CYCLIN-DEPENDENT KINASE INHIBITOR 4-RELATED"/>
    <property type="match status" value="1"/>
</dbReference>
<evidence type="ECO:0000256" key="3">
    <source>
        <dbReference type="SAM" id="MobiDB-lite"/>
    </source>
</evidence>
<reference evidence="5" key="1">
    <citation type="submission" date="2020-02" db="EMBL/GenBank/DDBJ databases">
        <authorList>
            <person name="Scholz U."/>
            <person name="Mascher M."/>
            <person name="Fiebig A."/>
        </authorList>
    </citation>
    <scope>NUCLEOTIDE SEQUENCE</scope>
</reference>
<feature type="compositionally biased region" description="Basic and acidic residues" evidence="3">
    <location>
        <begin position="142"/>
        <end position="161"/>
    </location>
</feature>
<dbReference type="Gene3D" id="4.10.365.10">
    <property type="entry name" value="p27"/>
    <property type="match status" value="1"/>
</dbReference>
<dbReference type="InterPro" id="IPR044275">
    <property type="entry name" value="KRP"/>
</dbReference>
<dbReference type="GO" id="GO:0004861">
    <property type="term" value="F:cyclin-dependent protein serine/threonine kinase inhibitor activity"/>
    <property type="evidence" value="ECO:0007669"/>
    <property type="project" value="InterPro"/>
</dbReference>
<feature type="compositionally biased region" description="Low complexity" evidence="3">
    <location>
        <begin position="115"/>
        <end position="128"/>
    </location>
</feature>
<proteinExistence type="inferred from homology"/>
<evidence type="ECO:0000259" key="4">
    <source>
        <dbReference type="Pfam" id="PF02234"/>
    </source>
</evidence>
<comment type="similarity">
    <text evidence="1">Belongs to the CDI family. ICK/KRP subfamily.</text>
</comment>